<feature type="compositionally biased region" description="Basic and acidic residues" evidence="7">
    <location>
        <begin position="58"/>
        <end position="76"/>
    </location>
</feature>
<comment type="caution">
    <text evidence="9">The sequence shown here is derived from an EMBL/GenBank/DDBJ whole genome shotgun (WGS) entry which is preliminary data.</text>
</comment>
<keyword evidence="10" id="KW-1185">Reference proteome</keyword>
<dbReference type="Gene3D" id="6.20.400.10">
    <property type="match status" value="1"/>
</dbReference>
<feature type="compositionally biased region" description="Acidic residues" evidence="7">
    <location>
        <begin position="300"/>
        <end position="317"/>
    </location>
</feature>
<comment type="similarity">
    <text evidence="1">Belongs to the ZC3H15/TMA46 family.</text>
</comment>
<dbReference type="PROSITE" id="PS50103">
    <property type="entry name" value="ZF_C3H1"/>
    <property type="match status" value="2"/>
</dbReference>
<feature type="compositionally biased region" description="Acidic residues" evidence="7">
    <location>
        <begin position="361"/>
        <end position="373"/>
    </location>
</feature>
<feature type="region of interest" description="Disordered" evidence="7">
    <location>
        <begin position="300"/>
        <end position="396"/>
    </location>
</feature>
<evidence type="ECO:0000256" key="3">
    <source>
        <dbReference type="ARBA" id="ARBA00022771"/>
    </source>
</evidence>
<dbReference type="EMBL" id="JAIZAY010000023">
    <property type="protein sequence ID" value="KAJ8019407.1"/>
    <property type="molecule type" value="Genomic_DNA"/>
</dbReference>
<reference evidence="9" key="1">
    <citation type="submission" date="2021-10" db="EMBL/GenBank/DDBJ databases">
        <title>Tropical sea cucumber genome reveals ecological adaptation and Cuvierian tubules defense mechanism.</title>
        <authorList>
            <person name="Chen T."/>
        </authorList>
    </citation>
    <scope>NUCLEOTIDE SEQUENCE</scope>
    <source>
        <strain evidence="9">Nanhai2018</strain>
        <tissue evidence="9">Muscle</tissue>
    </source>
</reference>
<dbReference type="PANTHER" id="PTHR12681">
    <property type="entry name" value="ZINC FINGER-CONTAINING PROTEIN P48ZNF"/>
    <property type="match status" value="1"/>
</dbReference>
<feature type="region of interest" description="Disordered" evidence="7">
    <location>
        <begin position="50"/>
        <end position="76"/>
    </location>
</feature>
<feature type="zinc finger region" description="C3H1-type" evidence="5">
    <location>
        <begin position="98"/>
        <end position="125"/>
    </location>
</feature>
<name>A0A9Q0YFX8_HOLLE</name>
<evidence type="ECO:0000256" key="2">
    <source>
        <dbReference type="ARBA" id="ARBA00022723"/>
    </source>
</evidence>
<evidence type="ECO:0000256" key="5">
    <source>
        <dbReference type="PROSITE-ProRule" id="PRU00723"/>
    </source>
</evidence>
<dbReference type="OrthoDB" id="278280at2759"/>
<dbReference type="GO" id="GO:0002181">
    <property type="term" value="P:cytoplasmic translation"/>
    <property type="evidence" value="ECO:0007669"/>
    <property type="project" value="TreeGrafter"/>
</dbReference>
<feature type="domain" description="C3H1-type" evidence="8">
    <location>
        <begin position="168"/>
        <end position="205"/>
    </location>
</feature>
<proteinExistence type="inferred from homology"/>
<dbReference type="Gene3D" id="4.10.1000.10">
    <property type="entry name" value="Zinc finger, CCCH-type"/>
    <property type="match status" value="1"/>
</dbReference>
<evidence type="ECO:0000256" key="7">
    <source>
        <dbReference type="SAM" id="MobiDB-lite"/>
    </source>
</evidence>
<feature type="compositionally biased region" description="Polar residues" evidence="7">
    <location>
        <begin position="335"/>
        <end position="360"/>
    </location>
</feature>
<dbReference type="InterPro" id="IPR036855">
    <property type="entry name" value="Znf_CCCH_sf"/>
</dbReference>
<keyword evidence="6" id="KW-0175">Coiled coil</keyword>
<sequence length="431" mass="48765">MPPKKGQQQANKKTEQKKKEKIIEDKTFGLKNKKGAKQQNFIKSVQHQVKYGNQKSSRQVEEATETKKKAVEKKKKEQDELNMLFRPVATQKVAKGVDPKSVVCAFFKQGSCGKGDKCKFSHDLSLERKSEKRNIYDDESKETMDDWDETKLKEVVEKKHGEADKKVPKTNIVCKYFIKAIEDSKYGWFWNCPNGEKCIYKHTLPPGFVLKKKKKLDEPEEEKISLEELIEQERAKLGPNQTKITLETFRAWKKRKIEEKKEKLAQEQKKKKNDFKEGKALGITGREVFQFNPDLILADDAEADEGVIEREQDENQVDDGPIRELNADTLASEAQEATATGTVSTSQSREGPTSSTLLQESNEEDQNEQGDADDANKLGAAAALPPQGTADGMGDAMVNGDAIVMDVEVDEDLFDEELENIDEDLENIDLD</sequence>
<evidence type="ECO:0000256" key="6">
    <source>
        <dbReference type="SAM" id="Coils"/>
    </source>
</evidence>
<dbReference type="GO" id="GO:0003729">
    <property type="term" value="F:mRNA binding"/>
    <property type="evidence" value="ECO:0007669"/>
    <property type="project" value="TreeGrafter"/>
</dbReference>
<dbReference type="Pfam" id="PF16543">
    <property type="entry name" value="DFRP_C"/>
    <property type="match status" value="1"/>
</dbReference>
<accession>A0A9Q0YFX8</accession>
<dbReference type="SUPFAM" id="SSF90229">
    <property type="entry name" value="CCCH zinc finger"/>
    <property type="match status" value="1"/>
</dbReference>
<evidence type="ECO:0000313" key="9">
    <source>
        <dbReference type="EMBL" id="KAJ8019407.1"/>
    </source>
</evidence>
<feature type="compositionally biased region" description="Basic and acidic residues" evidence="7">
    <location>
        <begin position="12"/>
        <end position="25"/>
    </location>
</feature>
<gene>
    <name evidence="9" type="ORF">HOLleu_40988</name>
</gene>
<dbReference type="InterPro" id="IPR000571">
    <property type="entry name" value="Znf_CCCH"/>
</dbReference>
<feature type="compositionally biased region" description="Polar residues" evidence="7">
    <location>
        <begin position="1"/>
        <end position="11"/>
    </location>
</feature>
<keyword evidence="3 5" id="KW-0863">Zinc-finger</keyword>
<organism evidence="9 10">
    <name type="scientific">Holothuria leucospilota</name>
    <name type="common">Black long sea cucumber</name>
    <name type="synonym">Mertensiothuria leucospilota</name>
    <dbReference type="NCBI Taxonomy" id="206669"/>
    <lineage>
        <taxon>Eukaryota</taxon>
        <taxon>Metazoa</taxon>
        <taxon>Echinodermata</taxon>
        <taxon>Eleutherozoa</taxon>
        <taxon>Echinozoa</taxon>
        <taxon>Holothuroidea</taxon>
        <taxon>Aspidochirotacea</taxon>
        <taxon>Aspidochirotida</taxon>
        <taxon>Holothuriidae</taxon>
        <taxon>Holothuria</taxon>
    </lineage>
</organism>
<evidence type="ECO:0000256" key="1">
    <source>
        <dbReference type="ARBA" id="ARBA00010043"/>
    </source>
</evidence>
<evidence type="ECO:0000313" key="10">
    <source>
        <dbReference type="Proteomes" id="UP001152320"/>
    </source>
</evidence>
<dbReference type="GO" id="GO:0005829">
    <property type="term" value="C:cytosol"/>
    <property type="evidence" value="ECO:0007669"/>
    <property type="project" value="TreeGrafter"/>
</dbReference>
<dbReference type="Proteomes" id="UP001152320">
    <property type="component" value="Chromosome 23"/>
</dbReference>
<feature type="domain" description="C3H1-type" evidence="8">
    <location>
        <begin position="98"/>
        <end position="125"/>
    </location>
</feature>
<feature type="zinc finger region" description="C3H1-type" evidence="5">
    <location>
        <begin position="168"/>
        <end position="205"/>
    </location>
</feature>
<dbReference type="GO" id="GO:0008270">
    <property type="term" value="F:zinc ion binding"/>
    <property type="evidence" value="ECO:0007669"/>
    <property type="project" value="UniProtKB-KW"/>
</dbReference>
<dbReference type="AlphaFoldDB" id="A0A9Q0YFX8"/>
<protein>
    <submittedName>
        <fullName evidence="9">Zinc finger CCCH domain-containing protein 15</fullName>
    </submittedName>
</protein>
<feature type="region of interest" description="Disordered" evidence="7">
    <location>
        <begin position="1"/>
        <end position="25"/>
    </location>
</feature>
<dbReference type="SMART" id="SM00356">
    <property type="entry name" value="ZnF_C3H1"/>
    <property type="match status" value="2"/>
</dbReference>
<feature type="coiled-coil region" evidence="6">
    <location>
        <begin position="216"/>
        <end position="277"/>
    </location>
</feature>
<dbReference type="InterPro" id="IPR032378">
    <property type="entry name" value="ZC3H15/TMA46_C"/>
</dbReference>
<dbReference type="Pfam" id="PF00642">
    <property type="entry name" value="zf-CCCH"/>
    <property type="match status" value="1"/>
</dbReference>
<keyword evidence="4 5" id="KW-0862">Zinc</keyword>
<evidence type="ECO:0000256" key="4">
    <source>
        <dbReference type="ARBA" id="ARBA00022833"/>
    </source>
</evidence>
<keyword evidence="2 5" id="KW-0479">Metal-binding</keyword>
<dbReference type="PANTHER" id="PTHR12681:SF0">
    <property type="entry name" value="ZINC FINGER CCCH DOMAIN-CONTAINING PROTEIN 15"/>
    <property type="match status" value="1"/>
</dbReference>
<evidence type="ECO:0000259" key="8">
    <source>
        <dbReference type="PROSITE" id="PS50103"/>
    </source>
</evidence>